<dbReference type="EMBL" id="JACJQB010000010">
    <property type="protein sequence ID" value="MBD2187959.1"/>
    <property type="molecule type" value="Genomic_DNA"/>
</dbReference>
<dbReference type="RefSeq" id="WP_190402825.1">
    <property type="nucleotide sequence ID" value="NZ_JACJQB010000010.1"/>
</dbReference>
<comment type="caution">
    <text evidence="1">The sequence shown here is derived from an EMBL/GenBank/DDBJ whole genome shotgun (WGS) entry which is preliminary data.</text>
</comment>
<evidence type="ECO:0000313" key="1">
    <source>
        <dbReference type="EMBL" id="MBD2187959.1"/>
    </source>
</evidence>
<reference evidence="1 2" key="1">
    <citation type="journal article" date="2020" name="ISME J.">
        <title>Comparative genomics reveals insights into cyanobacterial evolution and habitat adaptation.</title>
        <authorList>
            <person name="Chen M.Y."/>
            <person name="Teng W.K."/>
            <person name="Zhao L."/>
            <person name="Hu C.X."/>
            <person name="Zhou Y.K."/>
            <person name="Han B.P."/>
            <person name="Song L.R."/>
            <person name="Shu W.S."/>
        </authorList>
    </citation>
    <scope>NUCLEOTIDE SEQUENCE [LARGE SCALE GENOMIC DNA]</scope>
    <source>
        <strain evidence="1 2">FACHB-723</strain>
    </source>
</reference>
<proteinExistence type="predicted"/>
<accession>A0ABR7ZWP8</accession>
<evidence type="ECO:0000313" key="2">
    <source>
        <dbReference type="Proteomes" id="UP000642094"/>
    </source>
</evidence>
<keyword evidence="2" id="KW-1185">Reference proteome</keyword>
<sequence>MNLLLSQLDQNQVLIISLSKVPKYLNRHLDFTVHDPTGQDVLQELKVDAWEAVPAEALQSLFAIAG</sequence>
<dbReference type="Proteomes" id="UP000642094">
    <property type="component" value="Unassembled WGS sequence"/>
</dbReference>
<gene>
    <name evidence="1" type="ORF">H6F41_07375</name>
</gene>
<protein>
    <submittedName>
        <fullName evidence="1">Uncharacterized protein</fullName>
    </submittedName>
</protein>
<organism evidence="1 2">
    <name type="scientific">Pseudanabaena mucicola FACHB-723</name>
    <dbReference type="NCBI Taxonomy" id="2692860"/>
    <lineage>
        <taxon>Bacteria</taxon>
        <taxon>Bacillati</taxon>
        <taxon>Cyanobacteriota</taxon>
        <taxon>Cyanophyceae</taxon>
        <taxon>Pseudanabaenales</taxon>
        <taxon>Pseudanabaenaceae</taxon>
        <taxon>Pseudanabaena</taxon>
    </lineage>
</organism>
<name>A0ABR7ZWP8_9CYAN</name>